<organism evidence="5 6">
    <name type="scientific">Olivibacter domesticus</name>
    <name type="common">Pseudosphingobacterium domesticum</name>
    <dbReference type="NCBI Taxonomy" id="407022"/>
    <lineage>
        <taxon>Bacteria</taxon>
        <taxon>Pseudomonadati</taxon>
        <taxon>Bacteroidota</taxon>
        <taxon>Sphingobacteriia</taxon>
        <taxon>Sphingobacteriales</taxon>
        <taxon>Sphingobacteriaceae</taxon>
        <taxon>Olivibacter</taxon>
    </lineage>
</organism>
<dbReference type="InterPro" id="IPR000322">
    <property type="entry name" value="Glyco_hydro_31_TIM"/>
</dbReference>
<dbReference type="CDD" id="cd06591">
    <property type="entry name" value="GH31_xylosidase_XylS"/>
    <property type="match status" value="1"/>
</dbReference>
<dbReference type="SUPFAM" id="SSF51445">
    <property type="entry name" value="(Trans)glycosidases"/>
    <property type="match status" value="1"/>
</dbReference>
<dbReference type="Pfam" id="PF13802">
    <property type="entry name" value="Gal_mutarotas_2"/>
    <property type="match status" value="1"/>
</dbReference>
<evidence type="ECO:0000313" key="5">
    <source>
        <dbReference type="EMBL" id="SEL40567.1"/>
    </source>
</evidence>
<evidence type="ECO:0000313" key="6">
    <source>
        <dbReference type="Proteomes" id="UP000199421"/>
    </source>
</evidence>
<evidence type="ECO:0000256" key="2">
    <source>
        <dbReference type="RuleBase" id="RU361185"/>
    </source>
</evidence>
<dbReference type="AlphaFoldDB" id="A0A1H7PZU9"/>
<gene>
    <name evidence="5" type="ORF">SAMN05661044_02394</name>
</gene>
<dbReference type="SUPFAM" id="SSF74650">
    <property type="entry name" value="Galactose mutarotase-like"/>
    <property type="match status" value="1"/>
</dbReference>
<dbReference type="STRING" id="407022.SAMN05661044_02394"/>
<dbReference type="CDD" id="cd14752">
    <property type="entry name" value="GH31_N"/>
    <property type="match status" value="1"/>
</dbReference>
<dbReference type="SMART" id="SM00758">
    <property type="entry name" value="PA14"/>
    <property type="match status" value="1"/>
</dbReference>
<keyword evidence="6" id="KW-1185">Reference proteome</keyword>
<dbReference type="InterPro" id="IPR011013">
    <property type="entry name" value="Gal_mutarotase_sf_dom"/>
</dbReference>
<dbReference type="PANTHER" id="PTHR43863:SF2">
    <property type="entry name" value="MALTASE-GLUCOAMYLASE"/>
    <property type="match status" value="1"/>
</dbReference>
<evidence type="ECO:0000256" key="3">
    <source>
        <dbReference type="SAM" id="SignalP"/>
    </source>
</evidence>
<feature type="domain" description="PA14" evidence="4">
    <location>
        <begin position="229"/>
        <end position="372"/>
    </location>
</feature>
<dbReference type="InterPro" id="IPR033403">
    <property type="entry name" value="DUF5110"/>
</dbReference>
<dbReference type="Gene3D" id="3.20.20.80">
    <property type="entry name" value="Glycosidases"/>
    <property type="match status" value="1"/>
</dbReference>
<dbReference type="Proteomes" id="UP000199421">
    <property type="component" value="Unassembled WGS sequence"/>
</dbReference>
<proteinExistence type="inferred from homology"/>
<dbReference type="InterPro" id="IPR013780">
    <property type="entry name" value="Glyco_hydro_b"/>
</dbReference>
<dbReference type="GO" id="GO:0004553">
    <property type="term" value="F:hydrolase activity, hydrolyzing O-glycosyl compounds"/>
    <property type="evidence" value="ECO:0007669"/>
    <property type="project" value="InterPro"/>
</dbReference>
<dbReference type="SUPFAM" id="SSF56988">
    <property type="entry name" value="Anthrax protective antigen"/>
    <property type="match status" value="1"/>
</dbReference>
<dbReference type="Gene3D" id="2.60.120.380">
    <property type="match status" value="1"/>
</dbReference>
<dbReference type="Pfam" id="PF01055">
    <property type="entry name" value="Glyco_hydro_31_2nd"/>
    <property type="match status" value="1"/>
</dbReference>
<dbReference type="Pfam" id="PF21365">
    <property type="entry name" value="Glyco_hydro_31_3rd"/>
    <property type="match status" value="1"/>
</dbReference>
<evidence type="ECO:0000259" key="4">
    <source>
        <dbReference type="PROSITE" id="PS51820"/>
    </source>
</evidence>
<dbReference type="InterPro" id="IPR011658">
    <property type="entry name" value="PA14_dom"/>
</dbReference>
<feature type="chain" id="PRO_5011479975" evidence="3">
    <location>
        <begin position="22"/>
        <end position="952"/>
    </location>
</feature>
<keyword evidence="2 5" id="KW-0378">Hydrolase</keyword>
<sequence>MPKLRTLFALFCCSIPFAVSAQKASYKKTEQGISLTFKNAIGTIDQHMAIDFIRDGIVHVRSIPLLHSVKASEQLAITDTLRSKPGELLVEETNDHVYVKSKAINLAVSLYTGQINFLNPSGDTILCETPRNTQTFAPSAANGDAFYRIKQAFQVSEQEGLYGLGQHQNGIMNYQGKQVTLLQYNTDVAVPMLLSTKNYGLLWNNYSITKAGDTRALLPLSGLTLYAKDDQEGWLSASYLNKADEKEVFAIRAESDIAYNDLTDIPKFPQGVDLSKSLVRYEGRFSSPFSGLHRLHFKYAGYIKVWIDGKLLQDRWRESWNAGSFELELTTEANKKHAIRIDWKPEGAQSYLEINWQRPILKSDQRIFGFDSEAGDGVDYYFIQGSNMDQVISGYRTLTGKAPIMPKWVFGYWQSRERYKTQAEILDVAKEFRKRRIPIDNLVLDWSYWPEKDWGGQNFDTARFPHAAEMISQLHQDHFKLMISTWPKVNEESTVFNQFMKNGWLYRRNIADGRKDWIGKGYTSTFYDPFNADARRGFWELLNEKLYKKGVDAFWMDASEPDIHSNISVQERKDVFQPSIGSSTRYYNAFPLQNAKGIYEGQRAEDPNKRIFMLTRSGFTGQQRYAAATWSGDISSTWNDMKDQIAAGINFSMSGLPYWTMDVGGFLVEKRYYNPNTANQEEWRELNSRWYQFGAFVPIFRAHGQFPFREPFNIAPEGHPAYNSMVYYIQLRYRLLPYLYSLAGKTYHDDYSMLRGLAMDFTNDPKTYEINDQFMLGSSLLVNPVTKKGASSRPVYLPSGFTWYDLYTGESYKGGQQIEAEAPFERIPVFVKSGSILPIDPLRQYTDEKIKGATTLYIFEGKNADLTLYEDDGLSYNYEKGIFNRIQIKYDNQTKTLTLSERKGKYEAAPKTRKFNIILVDQQQPSGIDRQVKPDASVTYTGKNMNIKLTNN</sequence>
<dbReference type="Gene3D" id="2.60.40.1180">
    <property type="entry name" value="Golgi alpha-mannosidase II"/>
    <property type="match status" value="2"/>
</dbReference>
<keyword evidence="2" id="KW-0326">Glycosidase</keyword>
<comment type="similarity">
    <text evidence="1 2">Belongs to the glycosyl hydrolase 31 family.</text>
</comment>
<dbReference type="InterPro" id="IPR017853">
    <property type="entry name" value="GH"/>
</dbReference>
<name>A0A1H7PZU9_OLID1</name>
<reference evidence="6" key="1">
    <citation type="submission" date="2016-10" db="EMBL/GenBank/DDBJ databases">
        <authorList>
            <person name="Varghese N."/>
            <person name="Submissions S."/>
        </authorList>
    </citation>
    <scope>NUCLEOTIDE SEQUENCE [LARGE SCALE GENOMIC DNA]</scope>
    <source>
        <strain evidence="6">DSM 18733</strain>
    </source>
</reference>
<keyword evidence="3" id="KW-0732">Signal</keyword>
<protein>
    <submittedName>
        <fullName evidence="5">Alpha-D-xyloside xylohydrolase</fullName>
    </submittedName>
</protein>
<dbReference type="OrthoDB" id="176168at2"/>
<dbReference type="InterPro" id="IPR048395">
    <property type="entry name" value="Glyco_hydro_31_C"/>
</dbReference>
<dbReference type="PROSITE" id="PS51820">
    <property type="entry name" value="PA14"/>
    <property type="match status" value="1"/>
</dbReference>
<dbReference type="Gene3D" id="2.60.40.1760">
    <property type="entry name" value="glycosyl hydrolase (family 31)"/>
    <property type="match status" value="1"/>
</dbReference>
<dbReference type="PANTHER" id="PTHR43863">
    <property type="entry name" value="HYDROLASE, PUTATIVE (AFU_ORTHOLOGUE AFUA_1G03140)-RELATED"/>
    <property type="match status" value="1"/>
</dbReference>
<dbReference type="InterPro" id="IPR051816">
    <property type="entry name" value="Glycosyl_Hydrolase_31"/>
</dbReference>
<dbReference type="InterPro" id="IPR037524">
    <property type="entry name" value="PA14/GLEYA"/>
</dbReference>
<feature type="signal peptide" evidence="3">
    <location>
        <begin position="1"/>
        <end position="21"/>
    </location>
</feature>
<dbReference type="GO" id="GO:0030246">
    <property type="term" value="F:carbohydrate binding"/>
    <property type="evidence" value="ECO:0007669"/>
    <property type="project" value="InterPro"/>
</dbReference>
<accession>A0A1H7PZU9</accession>
<dbReference type="Pfam" id="PF07691">
    <property type="entry name" value="PA14"/>
    <property type="match status" value="1"/>
</dbReference>
<dbReference type="RefSeq" id="WP_093324416.1">
    <property type="nucleotide sequence ID" value="NZ_FOAF01000002.1"/>
</dbReference>
<dbReference type="Pfam" id="PF17137">
    <property type="entry name" value="DUF5110"/>
    <property type="match status" value="1"/>
</dbReference>
<dbReference type="GO" id="GO:0005975">
    <property type="term" value="P:carbohydrate metabolic process"/>
    <property type="evidence" value="ECO:0007669"/>
    <property type="project" value="InterPro"/>
</dbReference>
<dbReference type="InterPro" id="IPR025887">
    <property type="entry name" value="Glyco_hydro_31_N_dom"/>
</dbReference>
<dbReference type="SUPFAM" id="SSF51011">
    <property type="entry name" value="Glycosyl hydrolase domain"/>
    <property type="match status" value="1"/>
</dbReference>
<evidence type="ECO:0000256" key="1">
    <source>
        <dbReference type="ARBA" id="ARBA00007806"/>
    </source>
</evidence>
<dbReference type="EMBL" id="FOAF01000002">
    <property type="protein sequence ID" value="SEL40567.1"/>
    <property type="molecule type" value="Genomic_DNA"/>
</dbReference>